<accession>A0A0R3S6T2</accession>
<organism evidence="1 2">
    <name type="scientific">Elaeophora elaphi</name>
    <dbReference type="NCBI Taxonomy" id="1147741"/>
    <lineage>
        <taxon>Eukaryota</taxon>
        <taxon>Metazoa</taxon>
        <taxon>Ecdysozoa</taxon>
        <taxon>Nematoda</taxon>
        <taxon>Chromadorea</taxon>
        <taxon>Rhabditida</taxon>
        <taxon>Spirurina</taxon>
        <taxon>Spiruromorpha</taxon>
        <taxon>Filarioidea</taxon>
        <taxon>Onchocercidae</taxon>
        <taxon>Elaeophora</taxon>
    </lineage>
</organism>
<dbReference type="Proteomes" id="UP000050640">
    <property type="component" value="Unplaced"/>
</dbReference>
<sequence>MKGHSGQLKRVEMGSIKSENYGWSAVMDQHMIKWKGRERGCGKGENVLVRCPVVEVLRLLRLMILFSLARLKRLIISSIEQLGETFCTNSRDSWNEARKDE</sequence>
<evidence type="ECO:0000313" key="2">
    <source>
        <dbReference type="WBParaSite" id="EEL_0001050401-mRNA-1"/>
    </source>
</evidence>
<dbReference type="AlphaFoldDB" id="A0A0R3S6T2"/>
<dbReference type="WBParaSite" id="EEL_0001050401-mRNA-1">
    <property type="protein sequence ID" value="EEL_0001050401-mRNA-1"/>
    <property type="gene ID" value="EEL_0001050401"/>
</dbReference>
<name>A0A0R3S6T2_9BILA</name>
<evidence type="ECO:0000313" key="1">
    <source>
        <dbReference type="Proteomes" id="UP000050640"/>
    </source>
</evidence>
<keyword evidence="1" id="KW-1185">Reference proteome</keyword>
<protein>
    <submittedName>
        <fullName evidence="2">Ovule protein</fullName>
    </submittedName>
</protein>
<reference evidence="2" key="1">
    <citation type="submission" date="2017-02" db="UniProtKB">
        <authorList>
            <consortium name="WormBaseParasite"/>
        </authorList>
    </citation>
    <scope>IDENTIFICATION</scope>
</reference>
<proteinExistence type="predicted"/>